<evidence type="ECO:0000256" key="1">
    <source>
        <dbReference type="SAM" id="SignalP"/>
    </source>
</evidence>
<dbReference type="AlphaFoldDB" id="A0A8J5UTC3"/>
<feature type="chain" id="PRO_5035256835" evidence="1">
    <location>
        <begin position="20"/>
        <end position="191"/>
    </location>
</feature>
<dbReference type="EMBL" id="JAGSYN010000265">
    <property type="protein sequence ID" value="KAG7661160.1"/>
    <property type="molecule type" value="Genomic_DNA"/>
</dbReference>
<accession>A0A8J5UTC3</accession>
<organism evidence="2 3">
    <name type="scientific">[Candida] subhashii</name>
    <dbReference type="NCBI Taxonomy" id="561895"/>
    <lineage>
        <taxon>Eukaryota</taxon>
        <taxon>Fungi</taxon>
        <taxon>Dikarya</taxon>
        <taxon>Ascomycota</taxon>
        <taxon>Saccharomycotina</taxon>
        <taxon>Pichiomycetes</taxon>
        <taxon>Debaryomycetaceae</taxon>
        <taxon>Spathaspora</taxon>
    </lineage>
</organism>
<feature type="signal peptide" evidence="1">
    <location>
        <begin position="1"/>
        <end position="19"/>
    </location>
</feature>
<protein>
    <submittedName>
        <fullName evidence="2">Uncharacterized protein</fullName>
    </submittedName>
</protein>
<reference evidence="2 3" key="1">
    <citation type="journal article" date="2021" name="DNA Res.">
        <title>Genome analysis of Candida subhashii reveals its hybrid nature and dual mitochondrial genome conformations.</title>
        <authorList>
            <person name="Mixao V."/>
            <person name="Hegedusova E."/>
            <person name="Saus E."/>
            <person name="Pryszcz L.P."/>
            <person name="Cillingova A."/>
            <person name="Nosek J."/>
            <person name="Gabaldon T."/>
        </authorList>
    </citation>
    <scope>NUCLEOTIDE SEQUENCE [LARGE SCALE GENOMIC DNA]</scope>
    <source>
        <strain evidence="2 3">CBS 10753</strain>
    </source>
</reference>
<gene>
    <name evidence="2" type="ORF">J8A68_005333</name>
</gene>
<evidence type="ECO:0000313" key="3">
    <source>
        <dbReference type="Proteomes" id="UP000694255"/>
    </source>
</evidence>
<sequence>MVSVKFVTTVLLSISSSLGFQLLRDESGYSILPPTDLVLQHLKENSEPSNNGEYYDVLTTVHKNGEIVHVNLNSHEIKQTGKYKFNYDNSAYKNCDMKGLFKRTILREDNFCFNEEFKLETSQCGFEFVSYANAEDCSNEASKYSCVLDVMKQQDSTLSLKDMENVPAQVRCYYNMTDAQADKPLNGACSK</sequence>
<dbReference type="GeneID" id="73472133"/>
<proteinExistence type="predicted"/>
<name>A0A8J5UTC3_9ASCO</name>
<comment type="caution">
    <text evidence="2">The sequence shown here is derived from an EMBL/GenBank/DDBJ whole genome shotgun (WGS) entry which is preliminary data.</text>
</comment>
<evidence type="ECO:0000313" key="2">
    <source>
        <dbReference type="EMBL" id="KAG7661160.1"/>
    </source>
</evidence>
<keyword evidence="1" id="KW-0732">Signal</keyword>
<dbReference type="Proteomes" id="UP000694255">
    <property type="component" value="Unassembled WGS sequence"/>
</dbReference>
<dbReference type="OrthoDB" id="4002850at2759"/>
<keyword evidence="3" id="KW-1185">Reference proteome</keyword>
<dbReference type="RefSeq" id="XP_049261393.1">
    <property type="nucleotide sequence ID" value="XM_049409388.1"/>
</dbReference>